<accession>A0ABT4FMQ9</accession>
<name>A0ABT4FMQ9_9BACL</name>
<sequence length="68" mass="8010">MKKAVIISCDSPLNWWRRHRGRICEIVEEENEYGYIKIRLLVNDNTSFEAKQREIIGGIPVKHIRTVS</sequence>
<evidence type="ECO:0000313" key="1">
    <source>
        <dbReference type="EMBL" id="MCY9599802.1"/>
    </source>
</evidence>
<protein>
    <submittedName>
        <fullName evidence="1">Uncharacterized protein</fullName>
    </submittedName>
</protein>
<gene>
    <name evidence="1" type="ORF">M5X16_29055</name>
</gene>
<dbReference type="GeneID" id="95376129"/>
<organism evidence="1 2">
    <name type="scientific">Paenibacillus chitinolyticus</name>
    <dbReference type="NCBI Taxonomy" id="79263"/>
    <lineage>
        <taxon>Bacteria</taxon>
        <taxon>Bacillati</taxon>
        <taxon>Bacillota</taxon>
        <taxon>Bacilli</taxon>
        <taxon>Bacillales</taxon>
        <taxon>Paenibacillaceae</taxon>
        <taxon>Paenibacillus</taxon>
    </lineage>
</organism>
<evidence type="ECO:0000313" key="2">
    <source>
        <dbReference type="Proteomes" id="UP001527202"/>
    </source>
</evidence>
<dbReference type="EMBL" id="JAMDMJ010000055">
    <property type="protein sequence ID" value="MCY9599802.1"/>
    <property type="molecule type" value="Genomic_DNA"/>
</dbReference>
<keyword evidence="2" id="KW-1185">Reference proteome</keyword>
<dbReference type="RefSeq" id="WP_129112495.1">
    <property type="nucleotide sequence ID" value="NZ_CP026520.1"/>
</dbReference>
<reference evidence="1 2" key="1">
    <citation type="submission" date="2022-05" db="EMBL/GenBank/DDBJ databases">
        <title>Genome Sequencing of Bee-Associated Microbes.</title>
        <authorList>
            <person name="Dunlap C."/>
        </authorList>
    </citation>
    <scope>NUCLEOTIDE SEQUENCE [LARGE SCALE GENOMIC DNA]</scope>
    <source>
        <strain evidence="1 2">NRRL B-23120</strain>
    </source>
</reference>
<comment type="caution">
    <text evidence="1">The sequence shown here is derived from an EMBL/GenBank/DDBJ whole genome shotgun (WGS) entry which is preliminary data.</text>
</comment>
<dbReference type="Proteomes" id="UP001527202">
    <property type="component" value="Unassembled WGS sequence"/>
</dbReference>
<proteinExistence type="predicted"/>